<evidence type="ECO:0000256" key="1">
    <source>
        <dbReference type="SAM" id="Phobius"/>
    </source>
</evidence>
<sequence>MTKIVLVFFAAVAAIQVIKPLGWPGLKHRRDAWKLAAGGFLLTVMAVIVTAMFQPSA</sequence>
<dbReference type="STRING" id="538381.GCA_001696535_04523"/>
<evidence type="ECO:0000313" key="3">
    <source>
        <dbReference type="Proteomes" id="UP000219331"/>
    </source>
</evidence>
<keyword evidence="1" id="KW-0472">Membrane</keyword>
<dbReference type="Proteomes" id="UP000219331">
    <property type="component" value="Unassembled WGS sequence"/>
</dbReference>
<keyword evidence="1" id="KW-0812">Transmembrane</keyword>
<feature type="transmembrane region" description="Helical" evidence="1">
    <location>
        <begin position="36"/>
        <end position="53"/>
    </location>
</feature>
<evidence type="ECO:0000313" key="2">
    <source>
        <dbReference type="EMBL" id="SOC00965.1"/>
    </source>
</evidence>
<keyword evidence="1" id="KW-1133">Transmembrane helix</keyword>
<dbReference type="RefSeq" id="WP_171900731.1">
    <property type="nucleotide sequence ID" value="NZ_MBQE01000006.1"/>
</dbReference>
<accession>A0A285S228</accession>
<name>A0A285S228_9HYPH</name>
<protein>
    <submittedName>
        <fullName evidence="2">Uncharacterized protein</fullName>
    </submittedName>
</protein>
<gene>
    <name evidence="2" type="ORF">SAMN05421512_103411</name>
</gene>
<reference evidence="2 3" key="1">
    <citation type="submission" date="2017-08" db="EMBL/GenBank/DDBJ databases">
        <authorList>
            <person name="de Groot N.N."/>
        </authorList>
    </citation>
    <scope>NUCLEOTIDE SEQUENCE [LARGE SCALE GENOMIC DNA]</scope>
    <source>
        <strain evidence="2 3">USBA 352</strain>
    </source>
</reference>
<dbReference type="EMBL" id="OBML01000003">
    <property type="protein sequence ID" value="SOC00965.1"/>
    <property type="molecule type" value="Genomic_DNA"/>
</dbReference>
<organism evidence="2 3">
    <name type="scientific">Stappia indica</name>
    <dbReference type="NCBI Taxonomy" id="538381"/>
    <lineage>
        <taxon>Bacteria</taxon>
        <taxon>Pseudomonadati</taxon>
        <taxon>Pseudomonadota</taxon>
        <taxon>Alphaproteobacteria</taxon>
        <taxon>Hyphomicrobiales</taxon>
        <taxon>Stappiaceae</taxon>
        <taxon>Stappia</taxon>
    </lineage>
</organism>
<keyword evidence="3" id="KW-1185">Reference proteome</keyword>
<proteinExistence type="predicted"/>
<dbReference type="AlphaFoldDB" id="A0A285S228"/>